<sequence>MSDKIYDKWSQEMAQANSVLEAKLKKYKKTYKKVILPELIRSWILHYETECASKFPYSEENYAHLYGTEKTRKIREDKWRFMLTMNRDDPYLIDLLDRLDPSKMDTFCKDIATIYSLISDRIHTCKFEDMEEPPDDQALEEVAGHRSEATGRMSAWQVRAYGEGNNVEFSNDVEIPIIEDPNHVLLKVAAASVNPLDIEMMRGFGSVLLNSMRQIESLCQTSTVPELPLILGRDFAGTVVGKGSSVTEFEIGDEVYGVVKPQNRGCHAEFALTYNQLLAKKPEFISMEEASAILYTSLTAWSALKISGGLIITPARNKRVLVLGASGGVGNAAVQLLHAWDARVAATCRTDAIPFVEKLTPEMILDYTSPNYFSDIKQAGPFDIILDAAGLPETELEKYVDCVNSCGSIITLRSPLLSNIDTHGILYGSVKSAIDLLMPNLTSGVFKKGSLIKWAFFMPCETAVKEISSIVTQNKLIPTIEKVYQYSETPEAYNRMKASHLRGKIVISLKEEQV</sequence>
<dbReference type="SUPFAM" id="SSF51735">
    <property type="entry name" value="NAD(P)-binding Rossmann-fold domains"/>
    <property type="match status" value="1"/>
</dbReference>
<protein>
    <recommendedName>
        <fullName evidence="6">Enoyl reductase (ER) domain-containing protein</fullName>
    </recommendedName>
</protein>
<proteinExistence type="inferred from homology"/>
<dbReference type="AlphaFoldDB" id="A0AAN9YAG6"/>
<keyword evidence="5" id="KW-0496">Mitochondrion</keyword>
<dbReference type="GO" id="GO:0005739">
    <property type="term" value="C:mitochondrion"/>
    <property type="evidence" value="ECO:0007669"/>
    <property type="project" value="UniProtKB-SubCell"/>
</dbReference>
<dbReference type="GO" id="GO:0016491">
    <property type="term" value="F:oxidoreductase activity"/>
    <property type="evidence" value="ECO:0007669"/>
    <property type="project" value="UniProtKB-KW"/>
</dbReference>
<evidence type="ECO:0000256" key="5">
    <source>
        <dbReference type="ARBA" id="ARBA00023128"/>
    </source>
</evidence>
<dbReference type="CDD" id="cd08248">
    <property type="entry name" value="RTN4I1"/>
    <property type="match status" value="1"/>
</dbReference>
<keyword evidence="4" id="KW-0560">Oxidoreductase</keyword>
<keyword evidence="8" id="KW-1185">Reference proteome</keyword>
<evidence type="ECO:0000313" key="7">
    <source>
        <dbReference type="EMBL" id="KAK7603827.1"/>
    </source>
</evidence>
<dbReference type="SUPFAM" id="SSF50129">
    <property type="entry name" value="GroES-like"/>
    <property type="match status" value="1"/>
</dbReference>
<dbReference type="Pfam" id="PF13602">
    <property type="entry name" value="ADH_zinc_N_2"/>
    <property type="match status" value="1"/>
</dbReference>
<evidence type="ECO:0000256" key="4">
    <source>
        <dbReference type="ARBA" id="ARBA00023002"/>
    </source>
</evidence>
<keyword evidence="3" id="KW-0809">Transit peptide</keyword>
<dbReference type="Gene3D" id="3.90.180.10">
    <property type="entry name" value="Medium-chain alcohol dehydrogenases, catalytic domain"/>
    <property type="match status" value="1"/>
</dbReference>
<dbReference type="InterPro" id="IPR011032">
    <property type="entry name" value="GroES-like_sf"/>
</dbReference>
<organism evidence="7 8">
    <name type="scientific">Parthenolecanium corni</name>
    <dbReference type="NCBI Taxonomy" id="536013"/>
    <lineage>
        <taxon>Eukaryota</taxon>
        <taxon>Metazoa</taxon>
        <taxon>Ecdysozoa</taxon>
        <taxon>Arthropoda</taxon>
        <taxon>Hexapoda</taxon>
        <taxon>Insecta</taxon>
        <taxon>Pterygota</taxon>
        <taxon>Neoptera</taxon>
        <taxon>Paraneoptera</taxon>
        <taxon>Hemiptera</taxon>
        <taxon>Sternorrhyncha</taxon>
        <taxon>Coccoidea</taxon>
        <taxon>Coccidae</taxon>
        <taxon>Parthenolecanium</taxon>
    </lineage>
</organism>
<dbReference type="InterPro" id="IPR050700">
    <property type="entry name" value="YIM1/Zinc_Alcohol_DH_Fams"/>
</dbReference>
<evidence type="ECO:0000313" key="8">
    <source>
        <dbReference type="Proteomes" id="UP001367676"/>
    </source>
</evidence>
<reference evidence="7 8" key="1">
    <citation type="submission" date="2024-03" db="EMBL/GenBank/DDBJ databases">
        <title>Adaptation during the transition from Ophiocordyceps entomopathogen to insect associate is accompanied by gene loss and intensified selection.</title>
        <authorList>
            <person name="Ward C.M."/>
            <person name="Onetto C.A."/>
            <person name="Borneman A.R."/>
        </authorList>
    </citation>
    <scope>NUCLEOTIDE SEQUENCE [LARGE SCALE GENOMIC DNA]</scope>
    <source>
        <strain evidence="7">AWRI1</strain>
        <tissue evidence="7">Single Adult Female</tissue>
    </source>
</reference>
<name>A0AAN9YAG6_9HEMI</name>
<accession>A0AAN9YAG6</accession>
<dbReference type="PANTHER" id="PTHR11695:SF294">
    <property type="entry name" value="RETICULON-4-INTERACTING PROTEIN 1, MITOCHONDRIAL"/>
    <property type="match status" value="1"/>
</dbReference>
<dbReference type="InterPro" id="IPR037397">
    <property type="entry name" value="RTN4IP1"/>
</dbReference>
<gene>
    <name evidence="7" type="ORF">V9T40_003826</name>
</gene>
<dbReference type="InterPro" id="IPR013154">
    <property type="entry name" value="ADH-like_N"/>
</dbReference>
<dbReference type="PANTHER" id="PTHR11695">
    <property type="entry name" value="ALCOHOL DEHYDROGENASE RELATED"/>
    <property type="match status" value="1"/>
</dbReference>
<dbReference type="InterPro" id="IPR036291">
    <property type="entry name" value="NAD(P)-bd_dom_sf"/>
</dbReference>
<feature type="domain" description="Enoyl reductase (ER)" evidence="6">
    <location>
        <begin position="164"/>
        <end position="507"/>
    </location>
</feature>
<comment type="similarity">
    <text evidence="2">Belongs to the zinc-containing alcohol dehydrogenase family. Quinone oxidoreductase subfamily.</text>
</comment>
<comment type="caution">
    <text evidence="7">The sequence shown here is derived from an EMBL/GenBank/DDBJ whole genome shotgun (WGS) entry which is preliminary data.</text>
</comment>
<evidence type="ECO:0000256" key="2">
    <source>
        <dbReference type="ARBA" id="ARBA00010371"/>
    </source>
</evidence>
<dbReference type="InterPro" id="IPR020843">
    <property type="entry name" value="ER"/>
</dbReference>
<evidence type="ECO:0000256" key="3">
    <source>
        <dbReference type="ARBA" id="ARBA00022946"/>
    </source>
</evidence>
<dbReference type="FunFam" id="3.40.50.720:FF:000147">
    <property type="entry name" value="Reticulon-4-interacting protein 1 homolog, mitochondrial"/>
    <property type="match status" value="1"/>
</dbReference>
<evidence type="ECO:0000259" key="6">
    <source>
        <dbReference type="SMART" id="SM00829"/>
    </source>
</evidence>
<comment type="subcellular location">
    <subcellularLocation>
        <location evidence="1">Mitochondrion</location>
    </subcellularLocation>
</comment>
<dbReference type="SMART" id="SM00829">
    <property type="entry name" value="PKS_ER"/>
    <property type="match status" value="1"/>
</dbReference>
<evidence type="ECO:0000256" key="1">
    <source>
        <dbReference type="ARBA" id="ARBA00004173"/>
    </source>
</evidence>
<dbReference type="EMBL" id="JBBCAQ010000006">
    <property type="protein sequence ID" value="KAK7603827.1"/>
    <property type="molecule type" value="Genomic_DNA"/>
</dbReference>
<dbReference type="Pfam" id="PF08240">
    <property type="entry name" value="ADH_N"/>
    <property type="match status" value="1"/>
</dbReference>
<dbReference type="Gene3D" id="3.40.50.720">
    <property type="entry name" value="NAD(P)-binding Rossmann-like Domain"/>
    <property type="match status" value="1"/>
</dbReference>
<dbReference type="Proteomes" id="UP001367676">
    <property type="component" value="Unassembled WGS sequence"/>
</dbReference>